<dbReference type="GO" id="GO:0004713">
    <property type="term" value="F:protein tyrosine kinase activity"/>
    <property type="evidence" value="ECO:0007669"/>
    <property type="project" value="TreeGrafter"/>
</dbReference>
<dbReference type="InterPro" id="IPR050445">
    <property type="entry name" value="Bact_polysacc_biosynth/exp"/>
</dbReference>
<sequence>MNKKLSASIDANATHTIRKVQKIREREEALARVRNQQITKKQRASNKIQQKVQVLPLPSQSSHLSTVHIAPPALRTRIKFRHRLIFISFLMWVMVPNLIAAWYLWERAANRYISVAGFSVHTESISSAVEMLGGIAKLSGSGSSDEDILQKFIQSTEIVQKIDASIDLRHIWSKGDPDKDPIFNYRPPGTIEDLTSFWNRMVTVYKDSSTGLIDLEVQAFSPTDARAIALAIYHESSILINKLSDIARDDTTRSTMEELRSAAKRLNGARAAVFKFRNKNQIIFPESTIQIQSGVLMSLETELADVLIEIDMLKQITSAKDPRHKQAARRRAIIEKRLIQERLKFGIGNMAGANQDVFAEVVGEYENLSVGLQFAEQSYALALAAYDSAVSESRRQTRYLATHINPTLPEASMLPNRP</sequence>
<organism evidence="2">
    <name type="scientific">marine sediment metagenome</name>
    <dbReference type="NCBI Taxonomy" id="412755"/>
    <lineage>
        <taxon>unclassified sequences</taxon>
        <taxon>metagenomes</taxon>
        <taxon>ecological metagenomes</taxon>
    </lineage>
</organism>
<name>A0A0F9I9W9_9ZZZZ</name>
<keyword evidence="1" id="KW-0472">Membrane</keyword>
<dbReference type="PANTHER" id="PTHR32309:SF13">
    <property type="entry name" value="FERRIC ENTEROBACTIN TRANSPORT PROTEIN FEPE"/>
    <property type="match status" value="1"/>
</dbReference>
<gene>
    <name evidence="2" type="ORF">LCGC14_1605390</name>
</gene>
<dbReference type="EMBL" id="LAZR01012930">
    <property type="protein sequence ID" value="KKM24406.1"/>
    <property type="molecule type" value="Genomic_DNA"/>
</dbReference>
<evidence type="ECO:0000313" key="2">
    <source>
        <dbReference type="EMBL" id="KKM24406.1"/>
    </source>
</evidence>
<dbReference type="AlphaFoldDB" id="A0A0F9I9W9"/>
<proteinExistence type="predicted"/>
<feature type="transmembrane region" description="Helical" evidence="1">
    <location>
        <begin position="84"/>
        <end position="105"/>
    </location>
</feature>
<dbReference type="PANTHER" id="PTHR32309">
    <property type="entry name" value="TYROSINE-PROTEIN KINASE"/>
    <property type="match status" value="1"/>
</dbReference>
<comment type="caution">
    <text evidence="2">The sequence shown here is derived from an EMBL/GenBank/DDBJ whole genome shotgun (WGS) entry which is preliminary data.</text>
</comment>
<evidence type="ECO:0008006" key="3">
    <source>
        <dbReference type="Google" id="ProtNLM"/>
    </source>
</evidence>
<protein>
    <recommendedName>
        <fullName evidence="3">Polysaccharide chain length determinant N-terminal domain-containing protein</fullName>
    </recommendedName>
</protein>
<feature type="non-terminal residue" evidence="2">
    <location>
        <position position="418"/>
    </location>
</feature>
<accession>A0A0F9I9W9</accession>
<reference evidence="2" key="1">
    <citation type="journal article" date="2015" name="Nature">
        <title>Complex archaea that bridge the gap between prokaryotes and eukaryotes.</title>
        <authorList>
            <person name="Spang A."/>
            <person name="Saw J.H."/>
            <person name="Jorgensen S.L."/>
            <person name="Zaremba-Niedzwiedzka K."/>
            <person name="Martijn J."/>
            <person name="Lind A.E."/>
            <person name="van Eijk R."/>
            <person name="Schleper C."/>
            <person name="Guy L."/>
            <person name="Ettema T.J."/>
        </authorList>
    </citation>
    <scope>NUCLEOTIDE SEQUENCE</scope>
</reference>
<keyword evidence="1" id="KW-0812">Transmembrane</keyword>
<dbReference type="GO" id="GO:0005886">
    <property type="term" value="C:plasma membrane"/>
    <property type="evidence" value="ECO:0007669"/>
    <property type="project" value="TreeGrafter"/>
</dbReference>
<evidence type="ECO:0000256" key="1">
    <source>
        <dbReference type="SAM" id="Phobius"/>
    </source>
</evidence>
<keyword evidence="1" id="KW-1133">Transmembrane helix</keyword>